<dbReference type="WBParaSite" id="L893_g16861.t1">
    <property type="protein sequence ID" value="L893_g16861.t1"/>
    <property type="gene ID" value="L893_g16861"/>
</dbReference>
<name>A0A1I7YJ54_9BILA</name>
<sequence length="233" mass="25913">MRVHHQSLNYLGLGNIKGKQTRTIPSTLLRTQVDDDISVQQKKTRILSTQEVGASSVILPNRTIPRGPEGSTFLSTLRTPMSYTSRVHLQSPNYLGLGNIKGKQMRTIPSTLLRTHGDNDISVQLKKIRILSTQEVGASSVILTNRTIPRGPEEVWGGGNTENLDKQNNITNARVGRSVQEQGGGDYTDENMAEEDQGLASEWLVSRDREEAQCNKPPPRLEINDDFRSLARK</sequence>
<evidence type="ECO:0000313" key="2">
    <source>
        <dbReference type="Proteomes" id="UP000095287"/>
    </source>
</evidence>
<feature type="compositionally biased region" description="Basic and acidic residues" evidence="1">
    <location>
        <begin position="222"/>
        <end position="233"/>
    </location>
</feature>
<proteinExistence type="predicted"/>
<reference evidence="3" key="1">
    <citation type="submission" date="2016-11" db="UniProtKB">
        <authorList>
            <consortium name="WormBaseParasite"/>
        </authorList>
    </citation>
    <scope>IDENTIFICATION</scope>
</reference>
<evidence type="ECO:0000313" key="3">
    <source>
        <dbReference type="WBParaSite" id="L893_g16861.t1"/>
    </source>
</evidence>
<feature type="region of interest" description="Disordered" evidence="1">
    <location>
        <begin position="209"/>
        <end position="233"/>
    </location>
</feature>
<protein>
    <submittedName>
        <fullName evidence="3">Uncharacterized protein</fullName>
    </submittedName>
</protein>
<keyword evidence="2" id="KW-1185">Reference proteome</keyword>
<dbReference type="AlphaFoldDB" id="A0A1I7YJ54"/>
<dbReference type="Proteomes" id="UP000095287">
    <property type="component" value="Unplaced"/>
</dbReference>
<organism evidence="2 3">
    <name type="scientific">Steinernema glaseri</name>
    <dbReference type="NCBI Taxonomy" id="37863"/>
    <lineage>
        <taxon>Eukaryota</taxon>
        <taxon>Metazoa</taxon>
        <taxon>Ecdysozoa</taxon>
        <taxon>Nematoda</taxon>
        <taxon>Chromadorea</taxon>
        <taxon>Rhabditida</taxon>
        <taxon>Tylenchina</taxon>
        <taxon>Panagrolaimomorpha</taxon>
        <taxon>Strongyloidoidea</taxon>
        <taxon>Steinernematidae</taxon>
        <taxon>Steinernema</taxon>
    </lineage>
</organism>
<evidence type="ECO:0000256" key="1">
    <source>
        <dbReference type="SAM" id="MobiDB-lite"/>
    </source>
</evidence>
<accession>A0A1I7YJ54</accession>